<dbReference type="InterPro" id="IPR018289">
    <property type="entry name" value="MULE_transposase_dom"/>
</dbReference>
<proteinExistence type="predicted"/>
<comment type="caution">
    <text evidence="2">The sequence shown here is derived from an EMBL/GenBank/DDBJ whole genome shotgun (WGS) entry which is preliminary data.</text>
</comment>
<dbReference type="Pfam" id="PF10551">
    <property type="entry name" value="MULE"/>
    <property type="match status" value="1"/>
</dbReference>
<organism evidence="2 3">
    <name type="scientific">Brachionus plicatilis</name>
    <name type="common">Marine rotifer</name>
    <name type="synonym">Brachionus muelleri</name>
    <dbReference type="NCBI Taxonomy" id="10195"/>
    <lineage>
        <taxon>Eukaryota</taxon>
        <taxon>Metazoa</taxon>
        <taxon>Spiralia</taxon>
        <taxon>Gnathifera</taxon>
        <taxon>Rotifera</taxon>
        <taxon>Eurotatoria</taxon>
        <taxon>Monogononta</taxon>
        <taxon>Pseudotrocha</taxon>
        <taxon>Ploima</taxon>
        <taxon>Brachionidae</taxon>
        <taxon>Brachionus</taxon>
    </lineage>
</organism>
<gene>
    <name evidence="2" type="ORF">BpHYR1_026778</name>
</gene>
<dbReference type="AlphaFoldDB" id="A0A3M7QAT9"/>
<evidence type="ECO:0000313" key="3">
    <source>
        <dbReference type="Proteomes" id="UP000276133"/>
    </source>
</evidence>
<dbReference type="Proteomes" id="UP000276133">
    <property type="component" value="Unassembled WGS sequence"/>
</dbReference>
<sequence>MTDEVHDHSKWEKQKTNYVIREPARNLKPSAILDMLEKQKIECPSKKKLNNFLANYRRNEHGNKCITMNELVEYVTPRSRIPEDLDQPFIAAYEYDASSIEKRWFRLFITTKRLVKLVPKTKHVMADATYKLVYEGFPSLTIGTTDHNKNFHHFGIAVTTNERTEDFEFLFKSIKKVVEEIVMISLEPDTLIADNALEITNGFSSVFNLKKRINCWAHALRLMDGELKHVEKKTRDEIRKEIKSIQALSTKIQLEKTITLFQAKYKEHSDAKKNWCCDGKKGWYEGYYIGKLSTSNALESKHRSIKDFGYNRLRKRLPLKQCLDEMFNLVEKWSKRYNPVTQVLDGNNETIQVPNENFEIFYSKPIITTKDWTDAYQWQRLDKRVIKIGSNYFVPERFSIDDNEVKTYATDNFDNFTDFDEFIQNINSINVIQVNRD</sequence>
<protein>
    <recommendedName>
        <fullName evidence="1">MULE transposase domain-containing protein</fullName>
    </recommendedName>
</protein>
<evidence type="ECO:0000313" key="2">
    <source>
        <dbReference type="EMBL" id="RNA08081.1"/>
    </source>
</evidence>
<evidence type="ECO:0000259" key="1">
    <source>
        <dbReference type="Pfam" id="PF10551"/>
    </source>
</evidence>
<feature type="domain" description="MULE transposase" evidence="1">
    <location>
        <begin position="125"/>
        <end position="219"/>
    </location>
</feature>
<keyword evidence="3" id="KW-1185">Reference proteome</keyword>
<dbReference type="EMBL" id="REGN01006862">
    <property type="protein sequence ID" value="RNA08081.1"/>
    <property type="molecule type" value="Genomic_DNA"/>
</dbReference>
<dbReference type="InterPro" id="IPR031052">
    <property type="entry name" value="FHY3/FAR1"/>
</dbReference>
<dbReference type="GO" id="GO:0006355">
    <property type="term" value="P:regulation of DNA-templated transcription"/>
    <property type="evidence" value="ECO:0007669"/>
    <property type="project" value="InterPro"/>
</dbReference>
<dbReference type="PANTHER" id="PTHR31669">
    <property type="entry name" value="PROTEIN FAR1-RELATED SEQUENCE 10-RELATED"/>
    <property type="match status" value="1"/>
</dbReference>
<dbReference type="PANTHER" id="PTHR31669:SF251">
    <property type="entry name" value="PROTEIN FAR1-RELATED SEQUENCE"/>
    <property type="match status" value="1"/>
</dbReference>
<accession>A0A3M7QAT9</accession>
<dbReference type="OrthoDB" id="119028at2759"/>
<reference evidence="2 3" key="1">
    <citation type="journal article" date="2018" name="Sci. Rep.">
        <title>Genomic signatures of local adaptation to the degree of environmental predictability in rotifers.</title>
        <authorList>
            <person name="Franch-Gras L."/>
            <person name="Hahn C."/>
            <person name="Garcia-Roger E.M."/>
            <person name="Carmona M.J."/>
            <person name="Serra M."/>
            <person name="Gomez A."/>
        </authorList>
    </citation>
    <scope>NUCLEOTIDE SEQUENCE [LARGE SCALE GENOMIC DNA]</scope>
    <source>
        <strain evidence="2">HYR1</strain>
    </source>
</reference>
<name>A0A3M7QAT9_BRAPC</name>